<reference evidence="5 6" key="1">
    <citation type="submission" date="2019-06" db="EMBL/GenBank/DDBJ databases">
        <title>Metagenome assembled Genome of Spiribacter salinus SL48-SHIP from the microbial mat of Salt Lake 48 (Novosibirsk region, Russia).</title>
        <authorList>
            <person name="Shipova A."/>
            <person name="Rozanov A.S."/>
            <person name="Bryanskaya A.V."/>
            <person name="Peltek S.E."/>
        </authorList>
    </citation>
    <scope>NUCLEOTIDE SEQUENCE [LARGE SCALE GENOMIC DNA]</scope>
    <source>
        <strain evidence="5">SL48-SHIP-2</strain>
    </source>
</reference>
<dbReference type="PROSITE" id="PS00061">
    <property type="entry name" value="ADH_SHORT"/>
    <property type="match status" value="1"/>
</dbReference>
<dbReference type="EMBL" id="VIFK01000438">
    <property type="protein sequence ID" value="TQE94104.1"/>
    <property type="molecule type" value="Genomic_DNA"/>
</dbReference>
<comment type="similarity">
    <text evidence="1 3">Belongs to the short-chain dehydrogenases/reductases (SDR) family.</text>
</comment>
<dbReference type="PRINTS" id="PR00080">
    <property type="entry name" value="SDRFAMILY"/>
</dbReference>
<accession>A0A540VBG2</accession>
<keyword evidence="2" id="KW-0560">Oxidoreductase</keyword>
<dbReference type="PANTHER" id="PTHR44196">
    <property type="entry name" value="DEHYDROGENASE/REDUCTASE SDR FAMILY MEMBER 7B"/>
    <property type="match status" value="1"/>
</dbReference>
<dbReference type="AlphaFoldDB" id="A0A540VBG2"/>
<comment type="caution">
    <text evidence="5">The sequence shown here is derived from an EMBL/GenBank/DDBJ whole genome shotgun (WGS) entry which is preliminary data.</text>
</comment>
<dbReference type="CDD" id="cd05233">
    <property type="entry name" value="SDR_c"/>
    <property type="match status" value="1"/>
</dbReference>
<feature type="non-terminal residue" evidence="5">
    <location>
        <position position="242"/>
    </location>
</feature>
<dbReference type="Pfam" id="PF00106">
    <property type="entry name" value="adh_short"/>
    <property type="match status" value="1"/>
</dbReference>
<dbReference type="Proteomes" id="UP000315400">
    <property type="component" value="Unassembled WGS sequence"/>
</dbReference>
<evidence type="ECO:0000256" key="2">
    <source>
        <dbReference type="ARBA" id="ARBA00023002"/>
    </source>
</evidence>
<evidence type="ECO:0000256" key="4">
    <source>
        <dbReference type="SAM" id="MobiDB-lite"/>
    </source>
</evidence>
<dbReference type="Gene3D" id="3.40.50.720">
    <property type="entry name" value="NAD(P)-binding Rossmann-like Domain"/>
    <property type="match status" value="1"/>
</dbReference>
<proteinExistence type="inferred from homology"/>
<dbReference type="PIRSF" id="PIRSF000126">
    <property type="entry name" value="11-beta-HSD1"/>
    <property type="match status" value="1"/>
</dbReference>
<feature type="region of interest" description="Disordered" evidence="4">
    <location>
        <begin position="189"/>
        <end position="209"/>
    </location>
</feature>
<dbReference type="SUPFAM" id="SSF51735">
    <property type="entry name" value="NAD(P)-binding Rossmann-fold domains"/>
    <property type="match status" value="1"/>
</dbReference>
<dbReference type="InterPro" id="IPR020904">
    <property type="entry name" value="Sc_DH/Rdtase_CS"/>
</dbReference>
<protein>
    <submittedName>
        <fullName evidence="5">SDR family oxidoreductase</fullName>
    </submittedName>
</protein>
<name>A0A540VBG2_9GAMM</name>
<evidence type="ECO:0000313" key="5">
    <source>
        <dbReference type="EMBL" id="TQE94104.1"/>
    </source>
</evidence>
<gene>
    <name evidence="5" type="ORF">FKY71_17840</name>
</gene>
<dbReference type="PANTHER" id="PTHR44196:SF2">
    <property type="entry name" value="SHORT-CHAIN DEHYDROGENASE-RELATED"/>
    <property type="match status" value="1"/>
</dbReference>
<dbReference type="GO" id="GO:0016491">
    <property type="term" value="F:oxidoreductase activity"/>
    <property type="evidence" value="ECO:0007669"/>
    <property type="project" value="UniProtKB-KW"/>
</dbReference>
<dbReference type="InterPro" id="IPR002347">
    <property type="entry name" value="SDR_fam"/>
</dbReference>
<evidence type="ECO:0000256" key="3">
    <source>
        <dbReference type="RuleBase" id="RU000363"/>
    </source>
</evidence>
<dbReference type="PRINTS" id="PR00081">
    <property type="entry name" value="GDHRDH"/>
</dbReference>
<dbReference type="InterPro" id="IPR036291">
    <property type="entry name" value="NAD(P)-bd_dom_sf"/>
</dbReference>
<dbReference type="GO" id="GO:0016020">
    <property type="term" value="C:membrane"/>
    <property type="evidence" value="ECO:0007669"/>
    <property type="project" value="TreeGrafter"/>
</dbReference>
<evidence type="ECO:0000256" key="1">
    <source>
        <dbReference type="ARBA" id="ARBA00006484"/>
    </source>
</evidence>
<sequence>METLKHKTILLTGASSGIGAAMARQVADPTVTLLLTARSEDRLHRVAQRATSKGARTAIYALDLAQTGAAAVLYERVRADGFTPSVLINNAGFGKKGGFETEDVATYEAMLTLNITNLVSLTRLCLPGMLQAGTGGILNVASTAAYQPLAFFAVYAASKSFVLSFSEALHEEYAPRGITVTCLSPGSTQTPFHERSGAPTDILGPQSSPEEVARDGLRALRRGERSHISGWRNAVGGLVGRL</sequence>
<organism evidence="5 6">
    <name type="scientific">Spiribacter salinus</name>
    <dbReference type="NCBI Taxonomy" id="1335746"/>
    <lineage>
        <taxon>Bacteria</taxon>
        <taxon>Pseudomonadati</taxon>
        <taxon>Pseudomonadota</taxon>
        <taxon>Gammaproteobacteria</taxon>
        <taxon>Chromatiales</taxon>
        <taxon>Ectothiorhodospiraceae</taxon>
        <taxon>Spiribacter</taxon>
    </lineage>
</organism>
<evidence type="ECO:0000313" key="6">
    <source>
        <dbReference type="Proteomes" id="UP000315400"/>
    </source>
</evidence>